<evidence type="ECO:0000259" key="3">
    <source>
        <dbReference type="PROSITE" id="PS51352"/>
    </source>
</evidence>
<dbReference type="RefSeq" id="WP_209360283.1">
    <property type="nucleotide sequence ID" value="NZ_JAGISH010000003.1"/>
</dbReference>
<feature type="domain" description="Thioredoxin" evidence="3">
    <location>
        <begin position="21"/>
        <end position="154"/>
    </location>
</feature>
<gene>
    <name evidence="4" type="ORF">J5474_08000</name>
</gene>
<comment type="caution">
    <text evidence="4">The sequence shown here is derived from an EMBL/GenBank/DDBJ whole genome shotgun (WGS) entry which is preliminary data.</text>
</comment>
<dbReference type="InterPro" id="IPR013766">
    <property type="entry name" value="Thioredoxin_domain"/>
</dbReference>
<keyword evidence="1 2" id="KW-0732">Signal</keyword>
<organism evidence="4 5">
    <name type="scientific">Sagittula salina</name>
    <dbReference type="NCBI Taxonomy" id="2820268"/>
    <lineage>
        <taxon>Bacteria</taxon>
        <taxon>Pseudomonadati</taxon>
        <taxon>Pseudomonadota</taxon>
        <taxon>Alphaproteobacteria</taxon>
        <taxon>Rhodobacterales</taxon>
        <taxon>Roseobacteraceae</taxon>
        <taxon>Sagittula</taxon>
    </lineage>
</organism>
<protein>
    <submittedName>
        <fullName evidence="4">Thioredoxin family protein</fullName>
    </submittedName>
</protein>
<dbReference type="PROSITE" id="PS51352">
    <property type="entry name" value="THIOREDOXIN_2"/>
    <property type="match status" value="1"/>
</dbReference>
<feature type="chain" id="PRO_5036746214" evidence="2">
    <location>
        <begin position="25"/>
        <end position="155"/>
    </location>
</feature>
<evidence type="ECO:0000313" key="5">
    <source>
        <dbReference type="Proteomes" id="UP000675940"/>
    </source>
</evidence>
<proteinExistence type="predicted"/>
<dbReference type="PANTHER" id="PTHR15337:SF11">
    <property type="entry name" value="THIOREDOXIN DOMAIN-CONTAINING PROTEIN"/>
    <property type="match status" value="1"/>
</dbReference>
<evidence type="ECO:0000256" key="2">
    <source>
        <dbReference type="SAM" id="SignalP"/>
    </source>
</evidence>
<reference evidence="4" key="1">
    <citation type="submission" date="2021-03" db="EMBL/GenBank/DDBJ databases">
        <title>Sagittula salina sp. nov. strain M10.9X isolated from the marine waste.</title>
        <authorList>
            <person name="Satari L."/>
            <person name="Molina-Menor E."/>
            <person name="Vidal-Verdu A."/>
            <person name="Pascual J."/>
            <person name="Pereto J."/>
            <person name="Porcar M."/>
        </authorList>
    </citation>
    <scope>NUCLEOTIDE SEQUENCE</scope>
    <source>
        <strain evidence="4">M10.9X</strain>
    </source>
</reference>
<accession>A0A940S2X7</accession>
<dbReference type="InterPro" id="IPR036249">
    <property type="entry name" value="Thioredoxin-like_sf"/>
</dbReference>
<name>A0A940S2X7_9RHOB</name>
<sequence>MARGLHIVLMAALCVGIGGHASLAQPYPAGFNEDAIQWRSVAAGLAEAKDTGKPVVLVVHATWCPVCQTYRDVFSDPEVVTLMRRVVPVLVDQDREPEDAAHFAPDGDYMPRTLVLSPSGELLSDYNSGWADYLYFYAPDRAEPLAAMLQRLTGE</sequence>
<dbReference type="PANTHER" id="PTHR15337">
    <property type="entry name" value="ANTERIOR GRADIENT PROTEIN-RELATED"/>
    <property type="match status" value="1"/>
</dbReference>
<dbReference type="Proteomes" id="UP000675940">
    <property type="component" value="Unassembled WGS sequence"/>
</dbReference>
<dbReference type="EMBL" id="JAGISH010000003">
    <property type="protein sequence ID" value="MBP0482434.1"/>
    <property type="molecule type" value="Genomic_DNA"/>
</dbReference>
<feature type="signal peptide" evidence="2">
    <location>
        <begin position="1"/>
        <end position="24"/>
    </location>
</feature>
<dbReference type="InterPro" id="IPR051099">
    <property type="entry name" value="AGR/TXD"/>
</dbReference>
<evidence type="ECO:0000256" key="1">
    <source>
        <dbReference type="ARBA" id="ARBA00022729"/>
    </source>
</evidence>
<dbReference type="Gene3D" id="3.40.30.10">
    <property type="entry name" value="Glutaredoxin"/>
    <property type="match status" value="1"/>
</dbReference>
<evidence type="ECO:0000313" key="4">
    <source>
        <dbReference type="EMBL" id="MBP0482434.1"/>
    </source>
</evidence>
<keyword evidence="5" id="KW-1185">Reference proteome</keyword>
<dbReference type="AlphaFoldDB" id="A0A940S2X7"/>
<dbReference type="Pfam" id="PF13899">
    <property type="entry name" value="Thioredoxin_7"/>
    <property type="match status" value="1"/>
</dbReference>
<dbReference type="SUPFAM" id="SSF52833">
    <property type="entry name" value="Thioredoxin-like"/>
    <property type="match status" value="1"/>
</dbReference>